<protein>
    <submittedName>
        <fullName evidence="1">Extracellular solute-binding protein</fullName>
    </submittedName>
</protein>
<comment type="caution">
    <text evidence="1">The sequence shown here is derived from an EMBL/GenBank/DDBJ whole genome shotgun (WGS) entry which is preliminary data.</text>
</comment>
<reference evidence="1" key="1">
    <citation type="submission" date="2024-12" db="EMBL/GenBank/DDBJ databases">
        <authorList>
            <person name="Wu N."/>
        </authorList>
    </citation>
    <scope>NUCLEOTIDE SEQUENCE</scope>
    <source>
        <strain evidence="1">P15</strain>
    </source>
</reference>
<keyword evidence="2" id="KW-1185">Reference proteome</keyword>
<dbReference type="Proteomes" id="UP001631969">
    <property type="component" value="Unassembled WGS sequence"/>
</dbReference>
<dbReference type="EMBL" id="JBJURJ010000004">
    <property type="protein sequence ID" value="MFM9328195.1"/>
    <property type="molecule type" value="Genomic_DNA"/>
</dbReference>
<gene>
    <name evidence="1" type="ORF">ACI1P1_07850</name>
</gene>
<evidence type="ECO:0000313" key="2">
    <source>
        <dbReference type="Proteomes" id="UP001631969"/>
    </source>
</evidence>
<name>A0ACC7NVX0_9BACL</name>
<proteinExistence type="predicted"/>
<sequence>MSVVFNKTVAAALAGCLTLSLAAGCSSKEEGNTAANQNPAVTEAPKQSQANLPANSFNPPIEVTTAKQMYNAAKFVDGQTNDKNVWTDLFEKELGIKLKYAWTTPEGTDYKTKVNVTIASNALPDFMQVNDSQFGQLAENKLIADLTDVYDKYASADLKKIMNEAGNALKMATINGKLMALPLPAASVDQAQLVWIRADWLKALNLPEPKTMSDLYAISKAFTAKDPDGNGKADTYGISLYKSFNTNNASLMGFVNGFHAYYDQWIEDSTGNLVYSSIQPEMKAALLKLKEMFKAGQIDKEFAVKDRTKAIQDLSAGKNGINFATFSSPTTTYQAGYDLDPKVDWKPYPLLSVDSQPVKAQITADAAGYFVVSGKSQHPAALILLANKVVERYKNIQTKDDPYFFSANNYHLYTDLGSFIPATRNLEKYKAIREALKSKDSSRLVGDQLTDYNNIQSFLKGEAPKMWSVNKLYGEGGAFSINQYYYDNKLYSRSLFYGAPTASIIEKKASLDTLQSTVFTKIIMGDDAPDEFEKFVSDWKKLGGEQIIKEVNEWYKNTKK</sequence>
<organism evidence="1 2">
    <name type="scientific">Paenibacillus mesotrionivorans</name>
    <dbReference type="NCBI Taxonomy" id="3160968"/>
    <lineage>
        <taxon>Bacteria</taxon>
        <taxon>Bacillati</taxon>
        <taxon>Bacillota</taxon>
        <taxon>Bacilli</taxon>
        <taxon>Bacillales</taxon>
        <taxon>Paenibacillaceae</taxon>
        <taxon>Paenibacillus</taxon>
    </lineage>
</organism>
<accession>A0ACC7NVX0</accession>
<evidence type="ECO:0000313" key="1">
    <source>
        <dbReference type="EMBL" id="MFM9328195.1"/>
    </source>
</evidence>